<proteinExistence type="predicted"/>
<gene>
    <name evidence="1" type="ORF">VSF3289_01173</name>
</gene>
<dbReference type="RefSeq" id="WP_069446343.1">
    <property type="nucleotide sequence ID" value="NZ_MDCJ01000002.1"/>
</dbReference>
<comment type="caution">
    <text evidence="1">The sequence shown here is derived from an EMBL/GenBank/DDBJ whole genome shotgun (WGS) entry which is preliminary data.</text>
</comment>
<organism evidence="1 2">
    <name type="scientific">Vibrio scophthalmi</name>
    <dbReference type="NCBI Taxonomy" id="45658"/>
    <lineage>
        <taxon>Bacteria</taxon>
        <taxon>Pseudomonadati</taxon>
        <taxon>Pseudomonadota</taxon>
        <taxon>Gammaproteobacteria</taxon>
        <taxon>Vibrionales</taxon>
        <taxon>Vibrionaceae</taxon>
        <taxon>Vibrio</taxon>
    </lineage>
</organism>
<dbReference type="EMBL" id="MDCJ01000002">
    <property type="protein sequence ID" value="ODS10912.1"/>
    <property type="molecule type" value="Genomic_DNA"/>
</dbReference>
<dbReference type="AlphaFoldDB" id="A0A1E3WPJ2"/>
<name>A0A1E3WPJ2_9VIBR</name>
<evidence type="ECO:0008006" key="3">
    <source>
        <dbReference type="Google" id="ProtNLM"/>
    </source>
</evidence>
<dbReference type="Proteomes" id="UP000095131">
    <property type="component" value="Unassembled WGS sequence"/>
</dbReference>
<evidence type="ECO:0000313" key="1">
    <source>
        <dbReference type="EMBL" id="ODS10912.1"/>
    </source>
</evidence>
<sequence>MKVKVYYPIDKRTKAVLPPAEAEYRGGLYHIPKDALECEPLPQKQGFVVMAILNESGKAIGSEYTEDHRGTTIYDESDCTKSEVISELGPIKDEFTPDKPLTKFDERIEGTWVTNESNKYTHDYALNDANREKLYRQLTDPLEIEYARKVRQGKTEEAIILSGRINELESKIKADNPWPIPPQA</sequence>
<dbReference type="OrthoDB" id="5814322at2"/>
<reference evidence="1 2" key="1">
    <citation type="submission" date="2016-08" db="EMBL/GenBank/DDBJ databases">
        <title>Genome sequencing of Vibrio scophthalmi strain FP3289, an isolated from Paralichthys olivaceus.</title>
        <authorList>
            <person name="Han H.-J."/>
        </authorList>
    </citation>
    <scope>NUCLEOTIDE SEQUENCE [LARGE SCALE GENOMIC DNA]</scope>
    <source>
        <strain evidence="1 2">FP3289</strain>
    </source>
</reference>
<protein>
    <recommendedName>
        <fullName evidence="3">Tail fiber assembly protein</fullName>
    </recommendedName>
</protein>
<accession>A0A1E3WPJ2</accession>
<evidence type="ECO:0000313" key="2">
    <source>
        <dbReference type="Proteomes" id="UP000095131"/>
    </source>
</evidence>